<dbReference type="Pfam" id="PF02153">
    <property type="entry name" value="PDH_N"/>
    <property type="match status" value="1"/>
</dbReference>
<organism evidence="4 5">
    <name type="scientific">Actinomadura sediminis</name>
    <dbReference type="NCBI Taxonomy" id="1038904"/>
    <lineage>
        <taxon>Bacteria</taxon>
        <taxon>Bacillati</taxon>
        <taxon>Actinomycetota</taxon>
        <taxon>Actinomycetes</taxon>
        <taxon>Streptosporangiales</taxon>
        <taxon>Thermomonosporaceae</taxon>
        <taxon>Actinomadura</taxon>
    </lineage>
</organism>
<name>A0ABW3F0I8_9ACTN</name>
<proteinExistence type="inferred from homology"/>
<dbReference type="Gene3D" id="3.40.50.720">
    <property type="entry name" value="NAD(P)-binding Rossmann-like Domain"/>
    <property type="match status" value="1"/>
</dbReference>
<dbReference type="PANTHER" id="PTHR21363:SF0">
    <property type="entry name" value="PREPHENATE DEHYDROGENASE [NADP(+)]"/>
    <property type="match status" value="1"/>
</dbReference>
<dbReference type="InterPro" id="IPR046825">
    <property type="entry name" value="PDH_C"/>
</dbReference>
<dbReference type="SUPFAM" id="SSF48179">
    <property type="entry name" value="6-phosphogluconate dehydrogenase C-terminal domain-like"/>
    <property type="match status" value="1"/>
</dbReference>
<dbReference type="PANTHER" id="PTHR21363">
    <property type="entry name" value="PREPHENATE DEHYDROGENASE"/>
    <property type="match status" value="1"/>
</dbReference>
<dbReference type="RefSeq" id="WP_378304450.1">
    <property type="nucleotide sequence ID" value="NZ_JBHTJA010000088.1"/>
</dbReference>
<protein>
    <submittedName>
        <fullName evidence="4">Prephenate dehydrogenase</fullName>
    </submittedName>
</protein>
<dbReference type="InterPro" id="IPR008927">
    <property type="entry name" value="6-PGluconate_DH-like_C_sf"/>
</dbReference>
<dbReference type="EMBL" id="JBHTJA010000088">
    <property type="protein sequence ID" value="MFD0904516.1"/>
    <property type="molecule type" value="Genomic_DNA"/>
</dbReference>
<accession>A0ABW3F0I8</accession>
<dbReference type="InterPro" id="IPR046826">
    <property type="entry name" value="PDH_N"/>
</dbReference>
<dbReference type="PROSITE" id="PS51176">
    <property type="entry name" value="PDH_ADH"/>
    <property type="match status" value="1"/>
</dbReference>
<evidence type="ECO:0000256" key="2">
    <source>
        <dbReference type="ARBA" id="ARBA00023002"/>
    </source>
</evidence>
<gene>
    <name evidence="4" type="ORF">ACFQ11_29320</name>
</gene>
<evidence type="ECO:0000313" key="4">
    <source>
        <dbReference type="EMBL" id="MFD0904516.1"/>
    </source>
</evidence>
<feature type="domain" description="Prephenate/arogenate dehydrogenase" evidence="3">
    <location>
        <begin position="4"/>
        <end position="288"/>
    </location>
</feature>
<evidence type="ECO:0000259" key="3">
    <source>
        <dbReference type="PROSITE" id="PS51176"/>
    </source>
</evidence>
<reference evidence="5" key="1">
    <citation type="journal article" date="2019" name="Int. J. Syst. Evol. Microbiol.">
        <title>The Global Catalogue of Microorganisms (GCM) 10K type strain sequencing project: providing services to taxonomists for standard genome sequencing and annotation.</title>
        <authorList>
            <consortium name="The Broad Institute Genomics Platform"/>
            <consortium name="The Broad Institute Genome Sequencing Center for Infectious Disease"/>
            <person name="Wu L."/>
            <person name="Ma J."/>
        </authorList>
    </citation>
    <scope>NUCLEOTIDE SEQUENCE [LARGE SCALE GENOMIC DNA]</scope>
    <source>
        <strain evidence="5">JCM 31202</strain>
    </source>
</reference>
<dbReference type="Proteomes" id="UP001596972">
    <property type="component" value="Unassembled WGS sequence"/>
</dbReference>
<dbReference type="NCBIfam" id="NF005112">
    <property type="entry name" value="PRK06545.2-4"/>
    <property type="match status" value="1"/>
</dbReference>
<dbReference type="InterPro" id="IPR003099">
    <property type="entry name" value="Prephen_DH"/>
</dbReference>
<dbReference type="InterPro" id="IPR036291">
    <property type="entry name" value="NAD(P)-bd_dom_sf"/>
</dbReference>
<dbReference type="Gene3D" id="1.10.3660.10">
    <property type="entry name" value="6-phosphogluconate dehydrogenase C-terminal like domain"/>
    <property type="match status" value="1"/>
</dbReference>
<sequence>MSPRRVTVIGTGLVGTSVALALRRAGVRVALADRDPDAVAGAARMGAGGRLAADTPRADVVVIATPPSAVAGVLREAQRRGLGAAYTDVAGVKAPLLADAARAGCDLAAYVPGHPMAGRELSGPAGAAADLFRGRPWALCPHPRLAPGPLNAAVGLAALCGADPVLVASADHDRTAAAVSHVPHLLSSALAARFADADDASDPELLALAGRGLRDMTRIAAGAPALWHDILRRNAGEVSAVLDAVVRDLAEVAAALREDDPGGDRLLDLLARGAQGRARIVKVPSGRAVPPRTGPTR</sequence>
<evidence type="ECO:0000256" key="1">
    <source>
        <dbReference type="ARBA" id="ARBA00007964"/>
    </source>
</evidence>
<dbReference type="InterPro" id="IPR050812">
    <property type="entry name" value="Preph/Arog_dehydrog"/>
</dbReference>
<comment type="similarity">
    <text evidence="1">Belongs to the prephenate/arogenate dehydrogenase family.</text>
</comment>
<keyword evidence="5" id="KW-1185">Reference proteome</keyword>
<dbReference type="Pfam" id="PF20463">
    <property type="entry name" value="PDH_C"/>
    <property type="match status" value="1"/>
</dbReference>
<evidence type="ECO:0000313" key="5">
    <source>
        <dbReference type="Proteomes" id="UP001596972"/>
    </source>
</evidence>
<keyword evidence="2" id="KW-0560">Oxidoreductase</keyword>
<dbReference type="SUPFAM" id="SSF51735">
    <property type="entry name" value="NAD(P)-binding Rossmann-fold domains"/>
    <property type="match status" value="1"/>
</dbReference>
<comment type="caution">
    <text evidence="4">The sequence shown here is derived from an EMBL/GenBank/DDBJ whole genome shotgun (WGS) entry which is preliminary data.</text>
</comment>